<dbReference type="Proteomes" id="UP001501578">
    <property type="component" value="Unassembled WGS sequence"/>
</dbReference>
<sequence length="530" mass="57042">MSMRTATALGLVIALAACGGTPAAQTPGAQQAKTVTIAVSSDEGTLTPFTNESGYPGDNLVKLVFDTLLIQKGDKAEPLLATALETTDNKVFRLPLRTGVTWQDGKPFTAADAVFSVEFFKKNMSGDSSIDVRSVESVTADGDTLTITLDSPDPEFPMRVLTDLSMLPKHLWESVTKVNEAGVDKAVGTGPFKLTGYEKERGYTFTANSGYFGGKPKVDTIKVNVIPQETTQFAALRTGEVSLSVRNVPPQQSNALKQQPNLAIAEGTEFASTMLQFNTTRAPFDKAEVRRAIAKAIDVQDLVKTALLGQGTVGDPGFVHPQAPVKGAPQPPVFDVAAAKSELDALGAKPGPDGVRVLDGKPMSYELLVQSTSTDRLRSAELIRDMLKNVGVAVKISSLDPDSLDAKVWPEYDVKKGRNYDLTMWGWSAPIMQTSSDIVRLFASDPEDGTLNIGGFENAAVDKTIAELKATTTMEERAVATGKLQKQVAEQMPFVTLYYRNGAYAYRKDTYSGWVWQNGLGILHKGSFVG</sequence>
<name>A0ABP4BJZ7_9ACTN</name>
<organism evidence="3 4">
    <name type="scientific">Nonomuraea longicatena</name>
    <dbReference type="NCBI Taxonomy" id="83682"/>
    <lineage>
        <taxon>Bacteria</taxon>
        <taxon>Bacillati</taxon>
        <taxon>Actinomycetota</taxon>
        <taxon>Actinomycetes</taxon>
        <taxon>Streptosporangiales</taxon>
        <taxon>Streptosporangiaceae</taxon>
        <taxon>Nonomuraea</taxon>
    </lineage>
</organism>
<dbReference type="InterPro" id="IPR000914">
    <property type="entry name" value="SBP_5_dom"/>
</dbReference>
<gene>
    <name evidence="3" type="ORF">GCM10009560_70600</name>
</gene>
<dbReference type="InterPro" id="IPR030678">
    <property type="entry name" value="Peptide/Ni-bd"/>
</dbReference>
<keyword evidence="1" id="KW-0732">Signal</keyword>
<feature type="signal peptide" evidence="1">
    <location>
        <begin position="1"/>
        <end position="23"/>
    </location>
</feature>
<evidence type="ECO:0000256" key="1">
    <source>
        <dbReference type="SAM" id="SignalP"/>
    </source>
</evidence>
<dbReference type="EMBL" id="BAAAHQ010000048">
    <property type="protein sequence ID" value="GAA0950790.1"/>
    <property type="molecule type" value="Genomic_DNA"/>
</dbReference>
<dbReference type="PANTHER" id="PTHR30290">
    <property type="entry name" value="PERIPLASMIC BINDING COMPONENT OF ABC TRANSPORTER"/>
    <property type="match status" value="1"/>
</dbReference>
<dbReference type="Gene3D" id="3.90.76.10">
    <property type="entry name" value="Dipeptide-binding Protein, Domain 1"/>
    <property type="match status" value="1"/>
</dbReference>
<feature type="chain" id="PRO_5047285472" evidence="1">
    <location>
        <begin position="24"/>
        <end position="530"/>
    </location>
</feature>
<dbReference type="PIRSF" id="PIRSF002741">
    <property type="entry name" value="MppA"/>
    <property type="match status" value="1"/>
</dbReference>
<dbReference type="Gene3D" id="3.10.105.10">
    <property type="entry name" value="Dipeptide-binding Protein, Domain 3"/>
    <property type="match status" value="1"/>
</dbReference>
<evidence type="ECO:0000313" key="4">
    <source>
        <dbReference type="Proteomes" id="UP001501578"/>
    </source>
</evidence>
<keyword evidence="4" id="KW-1185">Reference proteome</keyword>
<dbReference type="Gene3D" id="3.40.190.10">
    <property type="entry name" value="Periplasmic binding protein-like II"/>
    <property type="match status" value="1"/>
</dbReference>
<accession>A0ABP4BJZ7</accession>
<protein>
    <submittedName>
        <fullName evidence="3">ABC transporter substrate-binding protein</fullName>
    </submittedName>
</protein>
<dbReference type="PROSITE" id="PS51257">
    <property type="entry name" value="PROKAR_LIPOPROTEIN"/>
    <property type="match status" value="1"/>
</dbReference>
<reference evidence="4" key="1">
    <citation type="journal article" date="2019" name="Int. J. Syst. Evol. Microbiol.">
        <title>The Global Catalogue of Microorganisms (GCM) 10K type strain sequencing project: providing services to taxonomists for standard genome sequencing and annotation.</title>
        <authorList>
            <consortium name="The Broad Institute Genomics Platform"/>
            <consortium name="The Broad Institute Genome Sequencing Center for Infectious Disease"/>
            <person name="Wu L."/>
            <person name="Ma J."/>
        </authorList>
    </citation>
    <scope>NUCLEOTIDE SEQUENCE [LARGE SCALE GENOMIC DNA]</scope>
    <source>
        <strain evidence="4">JCM 11136</strain>
    </source>
</reference>
<dbReference type="InterPro" id="IPR039424">
    <property type="entry name" value="SBP_5"/>
</dbReference>
<comment type="caution">
    <text evidence="3">The sequence shown here is derived from an EMBL/GenBank/DDBJ whole genome shotgun (WGS) entry which is preliminary data.</text>
</comment>
<dbReference type="CDD" id="cd00995">
    <property type="entry name" value="PBP2_NikA_DppA_OppA_like"/>
    <property type="match status" value="1"/>
</dbReference>
<dbReference type="Pfam" id="PF00496">
    <property type="entry name" value="SBP_bac_5"/>
    <property type="match status" value="1"/>
</dbReference>
<proteinExistence type="predicted"/>
<dbReference type="SUPFAM" id="SSF53850">
    <property type="entry name" value="Periplasmic binding protein-like II"/>
    <property type="match status" value="1"/>
</dbReference>
<evidence type="ECO:0000313" key="3">
    <source>
        <dbReference type="EMBL" id="GAA0950790.1"/>
    </source>
</evidence>
<feature type="domain" description="Solute-binding protein family 5" evidence="2">
    <location>
        <begin position="76"/>
        <end position="444"/>
    </location>
</feature>
<evidence type="ECO:0000259" key="2">
    <source>
        <dbReference type="Pfam" id="PF00496"/>
    </source>
</evidence>